<evidence type="ECO:0000256" key="2">
    <source>
        <dbReference type="ARBA" id="ARBA00022771"/>
    </source>
</evidence>
<accession>A0A556U7B7</accession>
<dbReference type="Pfam" id="PF00622">
    <property type="entry name" value="SPRY"/>
    <property type="match status" value="1"/>
</dbReference>
<dbReference type="PRINTS" id="PR01407">
    <property type="entry name" value="BUTYPHLNCDUF"/>
</dbReference>
<feature type="region of interest" description="Disordered" evidence="4">
    <location>
        <begin position="1"/>
        <end position="32"/>
    </location>
</feature>
<dbReference type="AlphaFoldDB" id="A0A556U7B7"/>
<name>A0A556U7B7_BAGYA</name>
<dbReference type="PROSITE" id="PS50188">
    <property type="entry name" value="B302_SPRY"/>
    <property type="match status" value="1"/>
</dbReference>
<sequence>MKKLRVGEPNESLPVCSASTQSKLTDSARGPDEKTTLQTAIQVLQTENVEIFGEVIKSVELMNTQLKELLQAYEVTCFNHMEMHRFRLQEEISQLYKQDVELNRLAHSQESIQLLKTLDTTGGVDVVGNAQPEIVPLDSVESGIRSALGAFKNGVHDLCKESLAKIFSIVNDAKTPTTNDSHAAEKSPDCNNMQIASQTTIRFEPTLERNSAYRHIRLSDGDRKATLRAENQNYPEHPDRFIYWRQVLCQEPLAGSPYYWEVEWTGQKVTIGITYKDIGRSTSDDTSRLGHNELSWSLYWSGTTFSVWHAGKETVLAAPKARRIGVYVDQQAGVLAFYRVSHNQAHQICCVETEFNRPLYPGFRFWTGVGSTITICQLD</sequence>
<dbReference type="InterPro" id="IPR058030">
    <property type="entry name" value="TRIM8/14/16/25/29/45/65_CC"/>
</dbReference>
<dbReference type="InterPro" id="IPR001870">
    <property type="entry name" value="B30.2/SPRY"/>
</dbReference>
<dbReference type="SUPFAM" id="SSF49899">
    <property type="entry name" value="Concanavalin A-like lectins/glucanases"/>
    <property type="match status" value="1"/>
</dbReference>
<keyword evidence="3" id="KW-0862">Zinc</keyword>
<dbReference type="InterPro" id="IPR013320">
    <property type="entry name" value="ConA-like_dom_sf"/>
</dbReference>
<dbReference type="Proteomes" id="UP000319801">
    <property type="component" value="Unassembled WGS sequence"/>
</dbReference>
<dbReference type="PANTHER" id="PTHR25465:SF14">
    <property type="entry name" value="E3 UBIQUITIN-PROTEIN LIGASE TRIM65"/>
    <property type="match status" value="1"/>
</dbReference>
<dbReference type="InterPro" id="IPR051051">
    <property type="entry name" value="E3_ubiq-ligase_TRIM/RNF"/>
</dbReference>
<dbReference type="InterPro" id="IPR006574">
    <property type="entry name" value="PRY"/>
</dbReference>
<evidence type="ECO:0000313" key="6">
    <source>
        <dbReference type="EMBL" id="TSN57742.1"/>
    </source>
</evidence>
<evidence type="ECO:0000256" key="1">
    <source>
        <dbReference type="ARBA" id="ARBA00022723"/>
    </source>
</evidence>
<evidence type="ECO:0000256" key="4">
    <source>
        <dbReference type="SAM" id="MobiDB-lite"/>
    </source>
</evidence>
<dbReference type="InterPro" id="IPR003877">
    <property type="entry name" value="SPRY_dom"/>
</dbReference>
<dbReference type="SMART" id="SM00589">
    <property type="entry name" value="PRY"/>
    <property type="match status" value="1"/>
</dbReference>
<dbReference type="InterPro" id="IPR043136">
    <property type="entry name" value="B30.2/SPRY_sf"/>
</dbReference>
<organism evidence="6 7">
    <name type="scientific">Bagarius yarrelli</name>
    <name type="common">Goonch</name>
    <name type="synonym">Bagrus yarrelli</name>
    <dbReference type="NCBI Taxonomy" id="175774"/>
    <lineage>
        <taxon>Eukaryota</taxon>
        <taxon>Metazoa</taxon>
        <taxon>Chordata</taxon>
        <taxon>Craniata</taxon>
        <taxon>Vertebrata</taxon>
        <taxon>Euteleostomi</taxon>
        <taxon>Actinopterygii</taxon>
        <taxon>Neopterygii</taxon>
        <taxon>Teleostei</taxon>
        <taxon>Ostariophysi</taxon>
        <taxon>Siluriformes</taxon>
        <taxon>Sisoridae</taxon>
        <taxon>Sisorinae</taxon>
        <taxon>Bagarius</taxon>
    </lineage>
</organism>
<dbReference type="GO" id="GO:0008270">
    <property type="term" value="F:zinc ion binding"/>
    <property type="evidence" value="ECO:0007669"/>
    <property type="project" value="UniProtKB-KW"/>
</dbReference>
<keyword evidence="2" id="KW-0863">Zinc-finger</keyword>
<protein>
    <submittedName>
        <fullName evidence="6">Tripartite motif-containing protein 16</fullName>
    </submittedName>
</protein>
<feature type="domain" description="B30.2/SPRY" evidence="5">
    <location>
        <begin position="185"/>
        <end position="379"/>
    </location>
</feature>
<dbReference type="SMART" id="SM00449">
    <property type="entry name" value="SPRY"/>
    <property type="match status" value="1"/>
</dbReference>
<dbReference type="InterPro" id="IPR003879">
    <property type="entry name" value="Butyrophylin_SPRY"/>
</dbReference>
<dbReference type="CDD" id="cd16040">
    <property type="entry name" value="SPRY_PRY_SNTX"/>
    <property type="match status" value="1"/>
</dbReference>
<evidence type="ECO:0000259" key="5">
    <source>
        <dbReference type="PROSITE" id="PS50188"/>
    </source>
</evidence>
<comment type="caution">
    <text evidence="6">The sequence shown here is derived from an EMBL/GenBank/DDBJ whole genome shotgun (WGS) entry which is preliminary data.</text>
</comment>
<evidence type="ECO:0000256" key="3">
    <source>
        <dbReference type="ARBA" id="ARBA00022833"/>
    </source>
</evidence>
<dbReference type="Pfam" id="PF13765">
    <property type="entry name" value="PRY"/>
    <property type="match status" value="1"/>
</dbReference>
<keyword evidence="1" id="KW-0479">Metal-binding</keyword>
<reference evidence="6 7" key="1">
    <citation type="journal article" date="2019" name="Genome Biol. Evol.">
        <title>Whole-Genome Sequencing of the Giant Devil Catfish, Bagarius yarrelli.</title>
        <authorList>
            <person name="Jiang W."/>
            <person name="Lv Y."/>
            <person name="Cheng L."/>
            <person name="Yang K."/>
            <person name="Chao B."/>
            <person name="Wang X."/>
            <person name="Li Y."/>
            <person name="Pan X."/>
            <person name="You X."/>
            <person name="Zhang Y."/>
            <person name="Yang J."/>
            <person name="Li J."/>
            <person name="Zhang X."/>
            <person name="Liu S."/>
            <person name="Sun C."/>
            <person name="Yang J."/>
            <person name="Shi Q."/>
        </authorList>
    </citation>
    <scope>NUCLEOTIDE SEQUENCE [LARGE SCALE GENOMIC DNA]</scope>
    <source>
        <strain evidence="6">JWS20170419001</strain>
        <tissue evidence="6">Muscle</tissue>
    </source>
</reference>
<dbReference type="PANTHER" id="PTHR25465">
    <property type="entry name" value="B-BOX DOMAIN CONTAINING"/>
    <property type="match status" value="1"/>
</dbReference>
<evidence type="ECO:0000313" key="7">
    <source>
        <dbReference type="Proteomes" id="UP000319801"/>
    </source>
</evidence>
<dbReference type="GO" id="GO:0005737">
    <property type="term" value="C:cytoplasm"/>
    <property type="evidence" value="ECO:0007669"/>
    <property type="project" value="UniProtKB-ARBA"/>
</dbReference>
<gene>
    <name evidence="6" type="ORF">Baya_9072</name>
</gene>
<dbReference type="EMBL" id="VCAZ01000058">
    <property type="protein sequence ID" value="TSN57742.1"/>
    <property type="molecule type" value="Genomic_DNA"/>
</dbReference>
<proteinExistence type="predicted"/>
<keyword evidence="7" id="KW-1185">Reference proteome</keyword>
<dbReference type="Gene3D" id="2.60.120.920">
    <property type="match status" value="1"/>
</dbReference>
<dbReference type="Pfam" id="PF25600">
    <property type="entry name" value="TRIM_CC"/>
    <property type="match status" value="1"/>
</dbReference>
<dbReference type="OrthoDB" id="6270329at2759"/>